<dbReference type="GO" id="GO:0031204">
    <property type="term" value="P:post-translational protein targeting to membrane, translocation"/>
    <property type="evidence" value="ECO:0007669"/>
    <property type="project" value="TreeGrafter"/>
</dbReference>
<protein>
    <recommendedName>
        <fullName evidence="3">Translocation protein SEC62</fullName>
    </recommendedName>
</protein>
<feature type="compositionally biased region" description="Low complexity" evidence="11">
    <location>
        <begin position="11"/>
        <end position="30"/>
    </location>
</feature>
<evidence type="ECO:0000313" key="14">
    <source>
        <dbReference type="Proteomes" id="UP000192596"/>
    </source>
</evidence>
<proteinExistence type="inferred from homology"/>
<dbReference type="STRING" id="1507870.A0A1V8SGV1"/>
<evidence type="ECO:0000256" key="5">
    <source>
        <dbReference type="ARBA" id="ARBA00022692"/>
    </source>
</evidence>
<dbReference type="Proteomes" id="UP000192596">
    <property type="component" value="Unassembled WGS sequence"/>
</dbReference>
<accession>A0A1V8SGV1</accession>
<evidence type="ECO:0000256" key="8">
    <source>
        <dbReference type="ARBA" id="ARBA00022989"/>
    </source>
</evidence>
<dbReference type="AlphaFoldDB" id="A0A1V8SGV1"/>
<keyword evidence="7" id="KW-0653">Protein transport</keyword>
<dbReference type="InParanoid" id="A0A1V8SGV1"/>
<feature type="region of interest" description="Disordered" evidence="11">
    <location>
        <begin position="356"/>
        <end position="422"/>
    </location>
</feature>
<comment type="caution">
    <text evidence="13">The sequence shown here is derived from an EMBL/GenBank/DDBJ whole genome shotgun (WGS) entry which is preliminary data.</text>
</comment>
<dbReference type="InterPro" id="IPR011553">
    <property type="entry name" value="Sec62_asco"/>
</dbReference>
<gene>
    <name evidence="13" type="ORF">B0A48_15903</name>
</gene>
<keyword evidence="6" id="KW-0256">Endoplasmic reticulum</keyword>
<dbReference type="GO" id="GO:0005789">
    <property type="term" value="C:endoplasmic reticulum membrane"/>
    <property type="evidence" value="ECO:0007669"/>
    <property type="project" value="UniProtKB-SubCell"/>
</dbReference>
<keyword evidence="4" id="KW-0813">Transport</keyword>
<dbReference type="PANTHER" id="PTHR12443:SF9">
    <property type="entry name" value="TRANSLOCATION PROTEIN SEC62"/>
    <property type="match status" value="1"/>
</dbReference>
<evidence type="ECO:0000256" key="10">
    <source>
        <dbReference type="ARBA" id="ARBA00023136"/>
    </source>
</evidence>
<dbReference type="EMBL" id="NAJO01000048">
    <property type="protein sequence ID" value="OQN98071.1"/>
    <property type="molecule type" value="Genomic_DNA"/>
</dbReference>
<dbReference type="InterPro" id="IPR004728">
    <property type="entry name" value="Sec62"/>
</dbReference>
<evidence type="ECO:0000256" key="9">
    <source>
        <dbReference type="ARBA" id="ARBA00023010"/>
    </source>
</evidence>
<dbReference type="PANTHER" id="PTHR12443">
    <property type="entry name" value="TRANSLOCATION PROTEIN SEC62"/>
    <property type="match status" value="1"/>
</dbReference>
<evidence type="ECO:0000256" key="1">
    <source>
        <dbReference type="ARBA" id="ARBA00004477"/>
    </source>
</evidence>
<evidence type="ECO:0000313" key="13">
    <source>
        <dbReference type="EMBL" id="OQN98071.1"/>
    </source>
</evidence>
<dbReference type="Pfam" id="PF03839">
    <property type="entry name" value="Sec62"/>
    <property type="match status" value="1"/>
</dbReference>
<keyword evidence="10 12" id="KW-0472">Membrane</keyword>
<evidence type="ECO:0000256" key="4">
    <source>
        <dbReference type="ARBA" id="ARBA00022448"/>
    </source>
</evidence>
<feature type="region of interest" description="Disordered" evidence="11">
    <location>
        <begin position="1"/>
        <end position="57"/>
    </location>
</feature>
<evidence type="ECO:0000256" key="2">
    <source>
        <dbReference type="ARBA" id="ARBA00010604"/>
    </source>
</evidence>
<comment type="subcellular location">
    <subcellularLocation>
        <location evidence="1">Endoplasmic reticulum membrane</location>
        <topology evidence="1">Multi-pass membrane protein</topology>
    </subcellularLocation>
</comment>
<evidence type="ECO:0000256" key="12">
    <source>
        <dbReference type="SAM" id="Phobius"/>
    </source>
</evidence>
<feature type="transmembrane region" description="Helical" evidence="12">
    <location>
        <begin position="261"/>
        <end position="281"/>
    </location>
</feature>
<evidence type="ECO:0000256" key="7">
    <source>
        <dbReference type="ARBA" id="ARBA00022927"/>
    </source>
</evidence>
<dbReference type="NCBIfam" id="TIGR00869">
    <property type="entry name" value="sec62"/>
    <property type="match status" value="1"/>
</dbReference>
<organism evidence="13 14">
    <name type="scientific">Cryoendolithus antarcticus</name>
    <dbReference type="NCBI Taxonomy" id="1507870"/>
    <lineage>
        <taxon>Eukaryota</taxon>
        <taxon>Fungi</taxon>
        <taxon>Dikarya</taxon>
        <taxon>Ascomycota</taxon>
        <taxon>Pezizomycotina</taxon>
        <taxon>Dothideomycetes</taxon>
        <taxon>Dothideomycetidae</taxon>
        <taxon>Cladosporiales</taxon>
        <taxon>Cladosporiaceae</taxon>
        <taxon>Cryoendolithus</taxon>
    </lineage>
</organism>
<evidence type="ECO:0000256" key="6">
    <source>
        <dbReference type="ARBA" id="ARBA00022824"/>
    </source>
</evidence>
<feature type="compositionally biased region" description="Basic and acidic residues" evidence="11">
    <location>
        <begin position="1"/>
        <end position="10"/>
    </location>
</feature>
<keyword evidence="8 12" id="KW-1133">Transmembrane helix</keyword>
<sequence length="422" mass="47701">MAQPTDEQRRQQMLMQQRMQAQMQAQQQGGPQQGGPPPGAMRLPPGMQPLQPGQQPTPEQIQQMQQQIAIEAQKAGLSIPQYIERIKAQAMQQQQMQQQMMQQQQMQQQQQAQQQQAAQPGQQVPIAPGPPKPEGLAVAKFLRSQDLKLRTCIFNDERKDMFKVKRAIRALQSPAYEKARKKEPLLPAVTDRVTAENTFKMLPISMLALRVSKIDPHEGHDHGKKKRVKGLWTVKIEPQQEAHDDFYYVFLYQGAQWKTKLYALGALVLILALVFFPLWPYTLRLGVWWLSMGMLGLLGAFFGMAIVRLIIFIGSTFTHPPGWWLFPNLFEDVGFFDSFKPVGAWHEDEKTVKLRKRDERRKKKAKKESKANGTAVEGTEAKEESPAAVVSKPGSTGTDAQGGGDAVQQRNLTARVEEVDDD</sequence>
<dbReference type="FunCoup" id="A0A1V8SGV1">
    <property type="interactions" value="219"/>
</dbReference>
<dbReference type="OrthoDB" id="200187at2759"/>
<feature type="region of interest" description="Disordered" evidence="11">
    <location>
        <begin position="111"/>
        <end position="135"/>
    </location>
</feature>
<keyword evidence="14" id="KW-1185">Reference proteome</keyword>
<evidence type="ECO:0000256" key="11">
    <source>
        <dbReference type="SAM" id="MobiDB-lite"/>
    </source>
</evidence>
<comment type="similarity">
    <text evidence="2">Belongs to the SEC62 family.</text>
</comment>
<feature type="compositionally biased region" description="Low complexity" evidence="11">
    <location>
        <begin position="40"/>
        <end position="57"/>
    </location>
</feature>
<evidence type="ECO:0000256" key="3">
    <source>
        <dbReference type="ARBA" id="ARBA00021257"/>
    </source>
</evidence>
<keyword evidence="5 12" id="KW-0812">Transmembrane</keyword>
<reference evidence="14" key="1">
    <citation type="submission" date="2017-03" db="EMBL/GenBank/DDBJ databases">
        <title>Genomes of endolithic fungi from Antarctica.</title>
        <authorList>
            <person name="Coleine C."/>
            <person name="Masonjones S."/>
            <person name="Stajich J.E."/>
        </authorList>
    </citation>
    <scope>NUCLEOTIDE SEQUENCE [LARGE SCALE GENOMIC DNA]</scope>
    <source>
        <strain evidence="14">CCFEE 5527</strain>
    </source>
</reference>
<feature type="compositionally biased region" description="Basic residues" evidence="11">
    <location>
        <begin position="356"/>
        <end position="367"/>
    </location>
</feature>
<keyword evidence="9" id="KW-0811">Translocation</keyword>
<feature type="transmembrane region" description="Helical" evidence="12">
    <location>
        <begin position="287"/>
        <end position="311"/>
    </location>
</feature>
<name>A0A1V8SGV1_9PEZI</name>